<keyword evidence="5" id="KW-1185">Reference proteome</keyword>
<dbReference type="Gene3D" id="2.120.10.30">
    <property type="entry name" value="TolB, C-terminal domain"/>
    <property type="match status" value="1"/>
</dbReference>
<dbReference type="GO" id="GO:0004252">
    <property type="term" value="F:serine-type endopeptidase activity"/>
    <property type="evidence" value="ECO:0007669"/>
    <property type="project" value="TreeGrafter"/>
</dbReference>
<dbReference type="OrthoDB" id="6388416at2"/>
<organism evidence="4 5">
    <name type="scientific">Solilutibacter pythonis</name>
    <dbReference type="NCBI Taxonomy" id="2483112"/>
    <lineage>
        <taxon>Bacteria</taxon>
        <taxon>Pseudomonadati</taxon>
        <taxon>Pseudomonadota</taxon>
        <taxon>Gammaproteobacteria</taxon>
        <taxon>Lysobacterales</taxon>
        <taxon>Lysobacteraceae</taxon>
        <taxon>Solilutibacter</taxon>
    </lineage>
</organism>
<name>A0A3M2I574_9GAMM</name>
<feature type="domain" description="Peptidase S9 prolyl oligopeptidase catalytic" evidence="3">
    <location>
        <begin position="656"/>
        <end position="817"/>
    </location>
</feature>
<dbReference type="Gene3D" id="3.40.50.1820">
    <property type="entry name" value="alpha/beta hydrolase"/>
    <property type="match status" value="1"/>
</dbReference>
<dbReference type="Pfam" id="PF07676">
    <property type="entry name" value="PD40"/>
    <property type="match status" value="1"/>
</dbReference>
<accession>A0A3M2I574</accession>
<dbReference type="Proteomes" id="UP000275012">
    <property type="component" value="Unassembled WGS sequence"/>
</dbReference>
<dbReference type="SUPFAM" id="SSF53474">
    <property type="entry name" value="alpha/beta-Hydrolases"/>
    <property type="match status" value="1"/>
</dbReference>
<evidence type="ECO:0000313" key="4">
    <source>
        <dbReference type="EMBL" id="RMH94392.1"/>
    </source>
</evidence>
<reference evidence="4 5" key="1">
    <citation type="submission" date="2018-10" db="EMBL/GenBank/DDBJ databases">
        <title>Proposal of Lysobacter pythonis sp. nov. isolated from royal pythons (Python regius).</title>
        <authorList>
            <person name="Hans-Juergen B."/>
            <person name="Huptas C."/>
            <person name="Sandra B."/>
            <person name="Igor L."/>
            <person name="Joachim S."/>
            <person name="Siegfried S."/>
            <person name="Mareike W."/>
            <person name="Peter K."/>
        </authorList>
    </citation>
    <scope>NUCLEOTIDE SEQUENCE [LARGE SCALE GENOMIC DNA]</scope>
    <source>
        <strain evidence="4 5">4284/11</strain>
    </source>
</reference>
<evidence type="ECO:0000256" key="2">
    <source>
        <dbReference type="ARBA" id="ARBA00022825"/>
    </source>
</evidence>
<dbReference type="PANTHER" id="PTHR42776">
    <property type="entry name" value="SERINE PEPTIDASE S9 FAMILY MEMBER"/>
    <property type="match status" value="1"/>
</dbReference>
<keyword evidence="2" id="KW-0645">Protease</keyword>
<dbReference type="InterPro" id="IPR011042">
    <property type="entry name" value="6-blade_b-propeller_TolB-like"/>
</dbReference>
<dbReference type="EMBL" id="RFLY01000002">
    <property type="protein sequence ID" value="RMH94392.1"/>
    <property type="molecule type" value="Genomic_DNA"/>
</dbReference>
<dbReference type="AlphaFoldDB" id="A0A3M2I574"/>
<dbReference type="PANTHER" id="PTHR42776:SF28">
    <property type="entry name" value="GLUTAMYL ENDOPEPTIDASE, CHLOROPLASTIC-RELATED"/>
    <property type="match status" value="1"/>
</dbReference>
<sequence length="830" mass="90687">MFIPRSHAVRTALVTLSCAFVLAPLALAGYDKPPEPLLGVLRAPLPSVPLLDPTRQRMLLIQQSQYPSIERVAEPYLKLAGVRIEPRNHSRHDAANGYGIRTCLRGVSIEDIASHQQTPVALPVNACIGMPTWSPDGKRFAFTNTTATHTELWLGDATSGRTRRIEGLRLNPILESAVQWLRGSDSLLVKQLPANLGPAPRRAIGPEIREAIAGKGESSTYEARDTLGSPEDEALFEYYATAQLAVVDAASGGVRTVGEPGALADVEAAPDGRHVRVETLKRPYSYVTTWQRFARDVDVVDVETGKSARVASLPIADRVPVRGVPVGPRGFAWQANVPATLVWPEALDNGDWKVEVPHRDRLMRWAAPFDGRPREVARIVQRYSGARWLAEGSEPFVYEYDANRQWIRVSRIDMANPAKPARVVWDYSQNERYDNPGSLLMRTRPDGSAVVLQEGDRVYLAGPGGTARGDRPFLDGYSLATGKTERLFRSGDDGLEQPVTVLPGGRRFITVRQSPAEPPNLFLRTLGAAVGAAAKGEPAFASKAEPITRIPDPTPQVRGIGKRLVTYRRKDGVALSFTLYTPPGYKEGTKLPAILYAYPQDFADPSQAGQISGSEQRFDVLRGHRLLLLAGYAIIDNAAFPIVGDPRTAYDTYTEQLVANAEAAIDKAVALGVVDRDRIGVTGHSHGALMSANLLAHTGLFRAGVATSGGYNKTLTPFGFQNERRSLWRAPKVYDEVSAYQHADKIKVPLLIVHGADDANPGTEPVQSPKLFQAIRGLGGTTRLVMLPHEPHWYTAMESNEQVVYEMLNWFDRYVKNAPAKAVAGGDGKP</sequence>
<comment type="caution">
    <text evidence="4">The sequence shown here is derived from an EMBL/GenBank/DDBJ whole genome shotgun (WGS) entry which is preliminary data.</text>
</comment>
<dbReference type="RefSeq" id="WP_122100387.1">
    <property type="nucleotide sequence ID" value="NZ_RFLY01000002.1"/>
</dbReference>
<protein>
    <submittedName>
        <fullName evidence="4">S9 family peptidase</fullName>
    </submittedName>
</protein>
<dbReference type="InterPro" id="IPR001375">
    <property type="entry name" value="Peptidase_S9_cat"/>
</dbReference>
<evidence type="ECO:0000259" key="3">
    <source>
        <dbReference type="Pfam" id="PF00326"/>
    </source>
</evidence>
<dbReference type="InterPro" id="IPR011659">
    <property type="entry name" value="WD40"/>
</dbReference>
<evidence type="ECO:0000256" key="1">
    <source>
        <dbReference type="ARBA" id="ARBA00022801"/>
    </source>
</evidence>
<dbReference type="GO" id="GO:0006508">
    <property type="term" value="P:proteolysis"/>
    <property type="evidence" value="ECO:0007669"/>
    <property type="project" value="InterPro"/>
</dbReference>
<proteinExistence type="predicted"/>
<evidence type="ECO:0000313" key="5">
    <source>
        <dbReference type="Proteomes" id="UP000275012"/>
    </source>
</evidence>
<gene>
    <name evidence="4" type="ORF">EBB59_01455</name>
</gene>
<dbReference type="InterPro" id="IPR029058">
    <property type="entry name" value="AB_hydrolase_fold"/>
</dbReference>
<keyword evidence="2" id="KW-0720">Serine protease</keyword>
<dbReference type="Pfam" id="PF00326">
    <property type="entry name" value="Peptidase_S9"/>
    <property type="match status" value="1"/>
</dbReference>
<keyword evidence="1" id="KW-0378">Hydrolase</keyword>
<dbReference type="SUPFAM" id="SSF82171">
    <property type="entry name" value="DPP6 N-terminal domain-like"/>
    <property type="match status" value="1"/>
</dbReference>